<evidence type="ECO:0000256" key="2">
    <source>
        <dbReference type="ARBA" id="ARBA00022659"/>
    </source>
</evidence>
<keyword evidence="8" id="KW-1185">Reference proteome</keyword>
<reference evidence="7" key="1">
    <citation type="submission" date="2021-02" db="EMBL/GenBank/DDBJ databases">
        <title>Comparative genomics reveals that relaxation of natural selection precedes convergent phenotypic evolution of cavefish.</title>
        <authorList>
            <person name="Peng Z."/>
        </authorList>
    </citation>
    <scope>NUCLEOTIDE SEQUENCE</scope>
    <source>
        <tissue evidence="7">Muscle</tissue>
    </source>
</reference>
<dbReference type="PANTHER" id="PTHR45785">
    <property type="entry name" value="COMPLEMENT FACTOR H-RELATED"/>
    <property type="match status" value="1"/>
</dbReference>
<evidence type="ECO:0000256" key="3">
    <source>
        <dbReference type="ARBA" id="ARBA00022729"/>
    </source>
</evidence>
<evidence type="ECO:0000313" key="7">
    <source>
        <dbReference type="EMBL" id="KAI7791383.1"/>
    </source>
</evidence>
<dbReference type="InterPro" id="IPR035976">
    <property type="entry name" value="Sushi/SCR/CCP_sf"/>
</dbReference>
<keyword evidence="4 5" id="KW-1015">Disulfide bond</keyword>
<dbReference type="Pfam" id="PF00084">
    <property type="entry name" value="Sushi"/>
    <property type="match status" value="1"/>
</dbReference>
<dbReference type="Proteomes" id="UP001059041">
    <property type="component" value="Linkage Group LG25"/>
</dbReference>
<dbReference type="SMART" id="SM00032">
    <property type="entry name" value="CCP"/>
    <property type="match status" value="3"/>
</dbReference>
<dbReference type="InterPro" id="IPR051503">
    <property type="entry name" value="ComplSys_Reg/VirEntry_Med"/>
</dbReference>
<dbReference type="SUPFAM" id="SSF57535">
    <property type="entry name" value="Complement control module/SCR domain"/>
    <property type="match status" value="3"/>
</dbReference>
<evidence type="ECO:0000259" key="6">
    <source>
        <dbReference type="PROSITE" id="PS50923"/>
    </source>
</evidence>
<dbReference type="EMBL" id="JAFHDT010000025">
    <property type="protein sequence ID" value="KAI7791383.1"/>
    <property type="molecule type" value="Genomic_DNA"/>
</dbReference>
<evidence type="ECO:0000256" key="5">
    <source>
        <dbReference type="PROSITE-ProRule" id="PRU00302"/>
    </source>
</evidence>
<keyword evidence="2 5" id="KW-0768">Sushi</keyword>
<comment type="caution">
    <text evidence="7">The sequence shown here is derived from an EMBL/GenBank/DDBJ whole genome shotgun (WGS) entry which is preliminary data.</text>
</comment>
<evidence type="ECO:0000313" key="8">
    <source>
        <dbReference type="Proteomes" id="UP001059041"/>
    </source>
</evidence>
<dbReference type="Gene3D" id="2.10.70.10">
    <property type="entry name" value="Complement Module, domain 1"/>
    <property type="match status" value="3"/>
</dbReference>
<dbReference type="PANTHER" id="PTHR45785:SF2">
    <property type="entry name" value="COMPLEMENT FACTOR H-RELATED"/>
    <property type="match status" value="1"/>
</dbReference>
<protein>
    <submittedName>
        <fullName evidence="7">Complement factor H like 3</fullName>
    </submittedName>
</protein>
<proteinExistence type="predicted"/>
<accession>A0A9W7T4E3</accession>
<name>A0A9W7T4E3_TRIRA</name>
<gene>
    <name evidence="7" type="ORF">IRJ41_018774</name>
</gene>
<dbReference type="PROSITE" id="PS50923">
    <property type="entry name" value="SUSHI"/>
    <property type="match status" value="3"/>
</dbReference>
<keyword evidence="3" id="KW-0732">Signal</keyword>
<organism evidence="7 8">
    <name type="scientific">Triplophysa rosa</name>
    <name type="common">Cave loach</name>
    <dbReference type="NCBI Taxonomy" id="992332"/>
    <lineage>
        <taxon>Eukaryota</taxon>
        <taxon>Metazoa</taxon>
        <taxon>Chordata</taxon>
        <taxon>Craniata</taxon>
        <taxon>Vertebrata</taxon>
        <taxon>Euteleostomi</taxon>
        <taxon>Actinopterygii</taxon>
        <taxon>Neopterygii</taxon>
        <taxon>Teleostei</taxon>
        <taxon>Ostariophysi</taxon>
        <taxon>Cypriniformes</taxon>
        <taxon>Nemacheilidae</taxon>
        <taxon>Triplophysa</taxon>
    </lineage>
</organism>
<evidence type="ECO:0000256" key="4">
    <source>
        <dbReference type="ARBA" id="ARBA00023157"/>
    </source>
</evidence>
<dbReference type="InterPro" id="IPR000436">
    <property type="entry name" value="Sushi_SCR_CCP_dom"/>
</dbReference>
<dbReference type="AlphaFoldDB" id="A0A9W7T4E3"/>
<sequence length="226" mass="25646">MCTQDGWKPDPLCSEIMCEAPEIPNARILGIQRQNYRMSATVQYHCLFQPELSIQITCDPEGQWRGIQACTDGTCQEQELKNVKIIFGYPSVTAPYSSGHVLVFLCTDDNMKIYGPRAIECQSDGRWSKPYPQCRGAVQCSTPTKQLQFVTLLNEKDMYNSLDILRYKCGSPYNETSGGALMCQNGKWNGTFVCTRTVQCATPTKQLQFMTLLNKKDVYYDLDILR</sequence>
<comment type="caution">
    <text evidence="5">Lacks conserved residue(s) required for the propagation of feature annotation.</text>
</comment>
<feature type="domain" description="Sushi" evidence="6">
    <location>
        <begin position="16"/>
        <end position="72"/>
    </location>
</feature>
<dbReference type="CDD" id="cd00033">
    <property type="entry name" value="CCP"/>
    <property type="match status" value="1"/>
</dbReference>
<comment type="subcellular location">
    <subcellularLocation>
        <location evidence="1">Virion</location>
    </subcellularLocation>
</comment>
<feature type="domain" description="Sushi" evidence="6">
    <location>
        <begin position="73"/>
        <end position="136"/>
    </location>
</feature>
<evidence type="ECO:0000256" key="1">
    <source>
        <dbReference type="ARBA" id="ARBA00004328"/>
    </source>
</evidence>
<feature type="disulfide bond" evidence="5">
    <location>
        <begin position="140"/>
        <end position="183"/>
    </location>
</feature>
<feature type="domain" description="Sushi" evidence="6">
    <location>
        <begin position="138"/>
        <end position="196"/>
    </location>
</feature>